<dbReference type="PROSITE" id="PS51318">
    <property type="entry name" value="TAT"/>
    <property type="match status" value="1"/>
</dbReference>
<dbReference type="PANTHER" id="PTHR30404:SF0">
    <property type="entry name" value="N-ACETYLMURAMOYL-L-ALANINE AMIDASE AMIC"/>
    <property type="match status" value="1"/>
</dbReference>
<reference evidence="7" key="1">
    <citation type="journal article" date="2019" name="Int. J. Syst. Evol. Microbiol.">
        <title>The Global Catalogue of Microorganisms (GCM) 10K type strain sequencing project: providing services to taxonomists for standard genome sequencing and annotation.</title>
        <authorList>
            <consortium name="The Broad Institute Genomics Platform"/>
            <consortium name="The Broad Institute Genome Sequencing Center for Infectious Disease"/>
            <person name="Wu L."/>
            <person name="Ma J."/>
        </authorList>
    </citation>
    <scope>NUCLEOTIDE SEQUENCE [LARGE SCALE GENOMIC DNA]</scope>
    <source>
        <strain evidence="7">CGMCC 1.19062</strain>
    </source>
</reference>
<dbReference type="GO" id="GO:0008745">
    <property type="term" value="F:N-acetylmuramoyl-L-alanine amidase activity"/>
    <property type="evidence" value="ECO:0007669"/>
    <property type="project" value="UniProtKB-EC"/>
</dbReference>
<comment type="caution">
    <text evidence="6">The sequence shown here is derived from an EMBL/GenBank/DDBJ whole genome shotgun (WGS) entry which is preliminary data.</text>
</comment>
<proteinExistence type="predicted"/>
<dbReference type="Gene3D" id="3.40.630.40">
    <property type="entry name" value="Zn-dependent exopeptidases"/>
    <property type="match status" value="1"/>
</dbReference>
<feature type="signal peptide" evidence="4">
    <location>
        <begin position="1"/>
        <end position="28"/>
    </location>
</feature>
<accession>A0ABW5DXT0</accession>
<evidence type="ECO:0000256" key="4">
    <source>
        <dbReference type="SAM" id="SignalP"/>
    </source>
</evidence>
<evidence type="ECO:0000256" key="1">
    <source>
        <dbReference type="ARBA" id="ARBA00001561"/>
    </source>
</evidence>
<sequence length="277" mass="29675">MSLDRRQFLTAALAVAGGTMLATGDALAATDPKAKPAAPAIKKTPPKPPVIKKKIIAIDAGHGGKDPGAIGATGIYEKLITMSVALDLAKRLEATKRYDVVLTRNNDTFIALSDRVRLARAGASALMISLHADSIPTNPDASGFSVYTLSEKASDGMAAALADRENAADLVGGIDLTKHSKHVKTILLDLMSRETSNNSLMMAATMVDTLHPPFSALHHPHRQANFAVLRAPDIPAVLVEMGFLSNKNDEKQLKTKTYQQKLAERLHVGIDRHFFNA</sequence>
<organism evidence="6 7">
    <name type="scientific">Lacibacterium aquatile</name>
    <dbReference type="NCBI Taxonomy" id="1168082"/>
    <lineage>
        <taxon>Bacteria</taxon>
        <taxon>Pseudomonadati</taxon>
        <taxon>Pseudomonadota</taxon>
        <taxon>Alphaproteobacteria</taxon>
        <taxon>Rhodospirillales</taxon>
        <taxon>Rhodospirillaceae</taxon>
    </lineage>
</organism>
<gene>
    <name evidence="6" type="ORF">ACFSM5_17885</name>
</gene>
<feature type="chain" id="PRO_5045615732" description="N-acetylmuramoyl-L-alanine amidase" evidence="4">
    <location>
        <begin position="29"/>
        <end position="277"/>
    </location>
</feature>
<dbReference type="RefSeq" id="WP_379877907.1">
    <property type="nucleotide sequence ID" value="NZ_JBHUIP010000014.1"/>
</dbReference>
<comment type="catalytic activity">
    <reaction evidence="1">
        <text>Hydrolyzes the link between N-acetylmuramoyl residues and L-amino acid residues in certain cell-wall glycopeptides.</text>
        <dbReference type="EC" id="3.5.1.28"/>
    </reaction>
</comment>
<dbReference type="Pfam" id="PF01520">
    <property type="entry name" value="Amidase_3"/>
    <property type="match status" value="1"/>
</dbReference>
<dbReference type="EMBL" id="JBHUIP010000014">
    <property type="protein sequence ID" value="MFD2264781.1"/>
    <property type="molecule type" value="Genomic_DNA"/>
</dbReference>
<keyword evidence="3 6" id="KW-0378">Hydrolase</keyword>
<evidence type="ECO:0000256" key="3">
    <source>
        <dbReference type="ARBA" id="ARBA00022801"/>
    </source>
</evidence>
<evidence type="ECO:0000259" key="5">
    <source>
        <dbReference type="SMART" id="SM00646"/>
    </source>
</evidence>
<dbReference type="Proteomes" id="UP001597295">
    <property type="component" value="Unassembled WGS sequence"/>
</dbReference>
<dbReference type="SMART" id="SM00646">
    <property type="entry name" value="Ami_3"/>
    <property type="match status" value="1"/>
</dbReference>
<evidence type="ECO:0000313" key="6">
    <source>
        <dbReference type="EMBL" id="MFD2264781.1"/>
    </source>
</evidence>
<dbReference type="InterPro" id="IPR050695">
    <property type="entry name" value="N-acetylmuramoyl_amidase_3"/>
</dbReference>
<dbReference type="SUPFAM" id="SSF53187">
    <property type="entry name" value="Zn-dependent exopeptidases"/>
    <property type="match status" value="1"/>
</dbReference>
<feature type="domain" description="MurNAc-LAA" evidence="5">
    <location>
        <begin position="116"/>
        <end position="271"/>
    </location>
</feature>
<dbReference type="InterPro" id="IPR006311">
    <property type="entry name" value="TAT_signal"/>
</dbReference>
<dbReference type="CDD" id="cd02696">
    <property type="entry name" value="MurNAc-LAA"/>
    <property type="match status" value="1"/>
</dbReference>
<evidence type="ECO:0000256" key="2">
    <source>
        <dbReference type="ARBA" id="ARBA00011901"/>
    </source>
</evidence>
<dbReference type="InterPro" id="IPR002508">
    <property type="entry name" value="MurNAc-LAA_cat"/>
</dbReference>
<dbReference type="PANTHER" id="PTHR30404">
    <property type="entry name" value="N-ACETYLMURAMOYL-L-ALANINE AMIDASE"/>
    <property type="match status" value="1"/>
</dbReference>
<keyword evidence="4" id="KW-0732">Signal</keyword>
<name>A0ABW5DXT0_9PROT</name>
<keyword evidence="7" id="KW-1185">Reference proteome</keyword>
<dbReference type="EC" id="3.5.1.28" evidence="2"/>
<evidence type="ECO:0000313" key="7">
    <source>
        <dbReference type="Proteomes" id="UP001597295"/>
    </source>
</evidence>
<protein>
    <recommendedName>
        <fullName evidence="2">N-acetylmuramoyl-L-alanine amidase</fullName>
        <ecNumber evidence="2">3.5.1.28</ecNumber>
    </recommendedName>
</protein>